<keyword evidence="5" id="KW-1003">Cell membrane</keyword>
<dbReference type="SUPFAM" id="SSF88713">
    <property type="entry name" value="Glycoside hydrolase/deacetylase"/>
    <property type="match status" value="1"/>
</dbReference>
<proteinExistence type="inferred from homology"/>
<keyword evidence="10 22" id="KW-0732">Signal</keyword>
<dbReference type="PANTHER" id="PTHR10587">
    <property type="entry name" value="GLYCOSYL TRANSFERASE-RELATED"/>
    <property type="match status" value="1"/>
</dbReference>
<name>A0A427Y141_9TREE</name>
<evidence type="ECO:0000256" key="3">
    <source>
        <dbReference type="ARBA" id="ARBA00004609"/>
    </source>
</evidence>
<evidence type="ECO:0000256" key="9">
    <source>
        <dbReference type="ARBA" id="ARBA00022723"/>
    </source>
</evidence>
<accession>A0A427Y141</accession>
<reference evidence="24 25" key="1">
    <citation type="submission" date="2018-11" db="EMBL/GenBank/DDBJ databases">
        <title>Genome sequence of Apiotrichum porosum DSM 27194.</title>
        <authorList>
            <person name="Aliyu H."/>
            <person name="Gorte O."/>
            <person name="Ochsenreither K."/>
        </authorList>
    </citation>
    <scope>NUCLEOTIDE SEQUENCE [LARGE SCALE GENOMIC DNA]</scope>
    <source>
        <strain evidence="24 25">DSM 27194</strain>
    </source>
</reference>
<dbReference type="EC" id="3.5.1.41" evidence="20"/>
<dbReference type="GO" id="GO:0004099">
    <property type="term" value="F:chitin deacetylase activity"/>
    <property type="evidence" value="ECO:0007669"/>
    <property type="project" value="UniProtKB-EC"/>
</dbReference>
<dbReference type="GO" id="GO:0098552">
    <property type="term" value="C:side of membrane"/>
    <property type="evidence" value="ECO:0007669"/>
    <property type="project" value="UniProtKB-KW"/>
</dbReference>
<evidence type="ECO:0000256" key="4">
    <source>
        <dbReference type="ARBA" id="ARBA00010973"/>
    </source>
</evidence>
<evidence type="ECO:0000313" key="24">
    <source>
        <dbReference type="EMBL" id="RSH84753.1"/>
    </source>
</evidence>
<organism evidence="24 25">
    <name type="scientific">Apiotrichum porosum</name>
    <dbReference type="NCBI Taxonomy" id="105984"/>
    <lineage>
        <taxon>Eukaryota</taxon>
        <taxon>Fungi</taxon>
        <taxon>Dikarya</taxon>
        <taxon>Basidiomycota</taxon>
        <taxon>Agaricomycotina</taxon>
        <taxon>Tremellomycetes</taxon>
        <taxon>Trichosporonales</taxon>
        <taxon>Trichosporonaceae</taxon>
        <taxon>Apiotrichum</taxon>
    </lineage>
</organism>
<keyword evidence="18" id="KW-0961">Cell wall biogenesis/degradation</keyword>
<evidence type="ECO:0000256" key="19">
    <source>
        <dbReference type="ARBA" id="ARBA00023326"/>
    </source>
</evidence>
<comment type="catalytic activity">
    <reaction evidence="21">
        <text>[(1-&gt;4)-N-acetyl-beta-D-glucosaminyl](n) + n H2O = chitosan + n acetate</text>
        <dbReference type="Rhea" id="RHEA:10464"/>
        <dbReference type="Rhea" id="RHEA-COMP:9593"/>
        <dbReference type="Rhea" id="RHEA-COMP:9597"/>
        <dbReference type="ChEBI" id="CHEBI:15377"/>
        <dbReference type="ChEBI" id="CHEBI:17029"/>
        <dbReference type="ChEBI" id="CHEBI:30089"/>
        <dbReference type="ChEBI" id="CHEBI:57704"/>
        <dbReference type="EC" id="3.5.1.41"/>
    </reaction>
    <physiologicalReaction direction="left-to-right" evidence="21">
        <dbReference type="Rhea" id="RHEA:10465"/>
    </physiologicalReaction>
</comment>
<keyword evidence="12" id="KW-0146">Chitin degradation</keyword>
<evidence type="ECO:0000313" key="25">
    <source>
        <dbReference type="Proteomes" id="UP000279236"/>
    </source>
</evidence>
<dbReference type="GeneID" id="39590820"/>
<evidence type="ECO:0000256" key="22">
    <source>
        <dbReference type="SAM" id="SignalP"/>
    </source>
</evidence>
<dbReference type="Gene3D" id="3.20.20.370">
    <property type="entry name" value="Glycoside hydrolase/deacetylase"/>
    <property type="match status" value="1"/>
</dbReference>
<keyword evidence="9" id="KW-0479">Metal-binding</keyword>
<dbReference type="GO" id="GO:0071555">
    <property type="term" value="P:cell wall organization"/>
    <property type="evidence" value="ECO:0007669"/>
    <property type="project" value="UniProtKB-KW"/>
</dbReference>
<sequence length="494" mass="52774">MIAAAAALSLLLPLASAHMGCGGHEIGRRNHGGSRVLEHRQVANSVVAREREYGRGWGDDILGNMLETDLRDSGRCNASPERACRNPNAAPPGVAAGARAVSCASPTGLVHDPTSECTYYTYSPWDAIKSSYPTIWAAADIVANDTEATALFATINASLNAALPDVAVKGNGDHTGNWGTTDTTYTTDTDCWWTYAKCTTPASSTGLAADITTVPEPETWGLGFDDGPNCSHNALYNFLSEQDQKATMFFIGSNVVDWPVQAIRAKDDGHEICVHTWSHEYMTSFSNQQAFAELYYTRKAIKELLGVTPKCWRPPFGDVDNRIRFIAAALNMTTIVWSEDTDDWKVGTDNVTSADVSANYADFCAAGKNGTYSTFGPVVLNHELNNYTMQEFIDVYPTIKASFKYIVPIATALNTTYPYEETNVTYPTFAQYIGGTTETNGTTASNSSSSSTSNSSTASGAAAAASTSAKSAASQVAALPVMGMFVAGLVATLL</sequence>
<dbReference type="STRING" id="105984.A0A427Y141"/>
<evidence type="ECO:0000256" key="1">
    <source>
        <dbReference type="ARBA" id="ARBA00001941"/>
    </source>
</evidence>
<evidence type="ECO:0000256" key="17">
    <source>
        <dbReference type="ARBA" id="ARBA00023288"/>
    </source>
</evidence>
<dbReference type="CDD" id="cd10952">
    <property type="entry name" value="CE4_MrCDA_like"/>
    <property type="match status" value="1"/>
</dbReference>
<evidence type="ECO:0000256" key="5">
    <source>
        <dbReference type="ARBA" id="ARBA00022475"/>
    </source>
</evidence>
<keyword evidence="7" id="KW-0964">Secreted</keyword>
<keyword evidence="19" id="KW-0624">Polysaccharide degradation</keyword>
<evidence type="ECO:0000256" key="11">
    <source>
        <dbReference type="ARBA" id="ARBA00022801"/>
    </source>
</evidence>
<keyword evidence="14" id="KW-0325">Glycoprotein</keyword>
<dbReference type="RefSeq" id="XP_028478201.1">
    <property type="nucleotide sequence ID" value="XM_028621749.1"/>
</dbReference>
<dbReference type="Pfam" id="PF01522">
    <property type="entry name" value="Polysacc_deac_1"/>
    <property type="match status" value="1"/>
</dbReference>
<evidence type="ECO:0000256" key="8">
    <source>
        <dbReference type="ARBA" id="ARBA00022622"/>
    </source>
</evidence>
<evidence type="ECO:0000256" key="18">
    <source>
        <dbReference type="ARBA" id="ARBA00023316"/>
    </source>
</evidence>
<dbReference type="GO" id="GO:0000272">
    <property type="term" value="P:polysaccharide catabolic process"/>
    <property type="evidence" value="ECO:0007669"/>
    <property type="project" value="UniProtKB-KW"/>
</dbReference>
<protein>
    <recommendedName>
        <fullName evidence="20">chitin deacetylase</fullName>
        <ecNumber evidence="20">3.5.1.41</ecNumber>
    </recommendedName>
</protein>
<keyword evidence="13" id="KW-0472">Membrane</keyword>
<evidence type="ECO:0000256" key="13">
    <source>
        <dbReference type="ARBA" id="ARBA00023136"/>
    </source>
</evidence>
<dbReference type="GO" id="GO:0005886">
    <property type="term" value="C:plasma membrane"/>
    <property type="evidence" value="ECO:0007669"/>
    <property type="project" value="UniProtKB-SubCell"/>
</dbReference>
<feature type="signal peptide" evidence="22">
    <location>
        <begin position="1"/>
        <end position="17"/>
    </location>
</feature>
<dbReference type="GO" id="GO:0009272">
    <property type="term" value="P:fungal-type cell wall biogenesis"/>
    <property type="evidence" value="ECO:0007669"/>
    <property type="project" value="UniProtKB-ARBA"/>
</dbReference>
<keyword evidence="11" id="KW-0378">Hydrolase</keyword>
<dbReference type="InterPro" id="IPR050248">
    <property type="entry name" value="Polysacc_deacetylase_ArnD"/>
</dbReference>
<feature type="chain" id="PRO_5019054235" description="chitin deacetylase" evidence="22">
    <location>
        <begin position="18"/>
        <end position="494"/>
    </location>
</feature>
<dbReference type="GO" id="GO:0046872">
    <property type="term" value="F:metal ion binding"/>
    <property type="evidence" value="ECO:0007669"/>
    <property type="project" value="UniProtKB-KW"/>
</dbReference>
<comment type="subcellular location">
    <subcellularLocation>
        <location evidence="3">Cell membrane</location>
        <topology evidence="3">Lipid-anchor</topology>
        <topology evidence="3">GPI-anchor</topology>
    </subcellularLocation>
    <subcellularLocation>
        <location evidence="2">Secreted</location>
        <location evidence="2">Cell wall</location>
    </subcellularLocation>
</comment>
<gene>
    <name evidence="24" type="ORF">EHS24_006277</name>
</gene>
<evidence type="ECO:0000256" key="16">
    <source>
        <dbReference type="ARBA" id="ARBA00023285"/>
    </source>
</evidence>
<evidence type="ECO:0000256" key="7">
    <source>
        <dbReference type="ARBA" id="ARBA00022525"/>
    </source>
</evidence>
<comment type="cofactor">
    <cofactor evidence="1">
        <name>Co(2+)</name>
        <dbReference type="ChEBI" id="CHEBI:48828"/>
    </cofactor>
</comment>
<evidence type="ECO:0000256" key="20">
    <source>
        <dbReference type="ARBA" id="ARBA00024056"/>
    </source>
</evidence>
<evidence type="ECO:0000259" key="23">
    <source>
        <dbReference type="PROSITE" id="PS51677"/>
    </source>
</evidence>
<dbReference type="PANTHER" id="PTHR10587:SF98">
    <property type="entry name" value="CHITIN DEACETYLASE"/>
    <property type="match status" value="1"/>
</dbReference>
<dbReference type="PROSITE" id="PS51677">
    <property type="entry name" value="NODB"/>
    <property type="match status" value="1"/>
</dbReference>
<dbReference type="FunFam" id="3.20.20.370:FF:000004">
    <property type="entry name" value="Related to Chitin deacetylase"/>
    <property type="match status" value="1"/>
</dbReference>
<evidence type="ECO:0000256" key="12">
    <source>
        <dbReference type="ARBA" id="ARBA00023024"/>
    </source>
</evidence>
<keyword evidence="16" id="KW-0170">Cobalt</keyword>
<keyword evidence="17" id="KW-0449">Lipoprotein</keyword>
<dbReference type="InterPro" id="IPR002509">
    <property type="entry name" value="NODB_dom"/>
</dbReference>
<dbReference type="EMBL" id="RSCE01000003">
    <property type="protein sequence ID" value="RSH84753.1"/>
    <property type="molecule type" value="Genomic_DNA"/>
</dbReference>
<keyword evidence="15" id="KW-0119">Carbohydrate metabolism</keyword>
<evidence type="ECO:0000256" key="6">
    <source>
        <dbReference type="ARBA" id="ARBA00022512"/>
    </source>
</evidence>
<comment type="similarity">
    <text evidence="4">Belongs to the polysaccharide deacetylase family.</text>
</comment>
<dbReference type="InterPro" id="IPR011330">
    <property type="entry name" value="Glyco_hydro/deAcase_b/a-brl"/>
</dbReference>
<evidence type="ECO:0000256" key="2">
    <source>
        <dbReference type="ARBA" id="ARBA00004191"/>
    </source>
</evidence>
<evidence type="ECO:0000256" key="10">
    <source>
        <dbReference type="ARBA" id="ARBA00022729"/>
    </source>
</evidence>
<dbReference type="AlphaFoldDB" id="A0A427Y141"/>
<dbReference type="Proteomes" id="UP000279236">
    <property type="component" value="Unassembled WGS sequence"/>
</dbReference>
<evidence type="ECO:0000256" key="15">
    <source>
        <dbReference type="ARBA" id="ARBA00023277"/>
    </source>
</evidence>
<evidence type="ECO:0000256" key="21">
    <source>
        <dbReference type="ARBA" id="ARBA00048494"/>
    </source>
</evidence>
<evidence type="ECO:0000256" key="14">
    <source>
        <dbReference type="ARBA" id="ARBA00023180"/>
    </source>
</evidence>
<keyword evidence="8" id="KW-0336">GPI-anchor</keyword>
<dbReference type="GO" id="GO:0006032">
    <property type="term" value="P:chitin catabolic process"/>
    <property type="evidence" value="ECO:0007669"/>
    <property type="project" value="UniProtKB-KW"/>
</dbReference>
<keyword evidence="6" id="KW-0134">Cell wall</keyword>
<keyword evidence="25" id="KW-1185">Reference proteome</keyword>
<dbReference type="OrthoDB" id="407355at2759"/>
<feature type="domain" description="NodB homology" evidence="23">
    <location>
        <begin position="218"/>
        <end position="418"/>
    </location>
</feature>
<comment type="caution">
    <text evidence="24">The sequence shown here is derived from an EMBL/GenBank/DDBJ whole genome shotgun (WGS) entry which is preliminary data.</text>
</comment>